<protein>
    <submittedName>
        <fullName evidence="1">Post-transcriptional regulator</fullName>
    </submittedName>
</protein>
<evidence type="ECO:0000313" key="1">
    <source>
        <dbReference type="EMBL" id="XCJ16607.1"/>
    </source>
</evidence>
<organism evidence="1">
    <name type="scientific">Sporolactobacillus sp. Y61</name>
    <dbReference type="NCBI Taxonomy" id="3160863"/>
    <lineage>
        <taxon>Bacteria</taxon>
        <taxon>Bacillati</taxon>
        <taxon>Bacillota</taxon>
        <taxon>Bacilli</taxon>
        <taxon>Bacillales</taxon>
        <taxon>Sporolactobacillaceae</taxon>
        <taxon>Sporolactobacillus</taxon>
    </lineage>
</organism>
<dbReference type="EMBL" id="CP159510">
    <property type="protein sequence ID" value="XCJ16607.1"/>
    <property type="molecule type" value="Genomic_DNA"/>
</dbReference>
<name>A0AAU8IEF3_9BACL</name>
<sequence>MAEKPLDMEKWHKSIEPFLQSKLEEFHLLGLNHLSREEFWQFVKEKLEKAKGEKPERIHEVVAAVMALTVNDYMNKLRMDMFRDSPLDKEMDSGLFK</sequence>
<proteinExistence type="predicted"/>
<accession>A0AAU8IEF3</accession>
<dbReference type="AlphaFoldDB" id="A0AAU8IEF3"/>
<dbReference type="RefSeq" id="WP_129928256.1">
    <property type="nucleotide sequence ID" value="NZ_CP159510.1"/>
</dbReference>
<gene>
    <name evidence="1" type="ORF">ABNN70_13285</name>
</gene>
<dbReference type="InterPro" id="IPR025716">
    <property type="entry name" value="Post-transcriptional_regulator"/>
</dbReference>
<reference evidence="1" key="1">
    <citation type="submission" date="2024-06" db="EMBL/GenBank/DDBJ databases">
        <authorList>
            <person name="Fan A."/>
            <person name="Zhang F.Y."/>
            <person name="Zhang L."/>
        </authorList>
    </citation>
    <scope>NUCLEOTIDE SEQUENCE</scope>
    <source>
        <strain evidence="1">Y61</strain>
    </source>
</reference>
<dbReference type="Pfam" id="PF13797">
    <property type="entry name" value="Post_transc_reg"/>
    <property type="match status" value="1"/>
</dbReference>